<dbReference type="GeneID" id="73901584"/>
<dbReference type="Proteomes" id="UP001595846">
    <property type="component" value="Unassembled WGS sequence"/>
</dbReference>
<reference evidence="2 3" key="1">
    <citation type="journal article" date="2019" name="Int. J. Syst. Evol. Microbiol.">
        <title>The Global Catalogue of Microorganisms (GCM) 10K type strain sequencing project: providing services to taxonomists for standard genome sequencing and annotation.</title>
        <authorList>
            <consortium name="The Broad Institute Genomics Platform"/>
            <consortium name="The Broad Institute Genome Sequencing Center for Infectious Disease"/>
            <person name="Wu L."/>
            <person name="Ma J."/>
        </authorList>
    </citation>
    <scope>NUCLEOTIDE SEQUENCE [LARGE SCALE GENOMIC DNA]</scope>
    <source>
        <strain evidence="2 3">IBRC-M 10256</strain>
    </source>
</reference>
<dbReference type="RefSeq" id="WP_256532496.1">
    <property type="nucleotide sequence ID" value="NZ_CP101824.1"/>
</dbReference>
<proteinExistence type="predicted"/>
<evidence type="ECO:0000313" key="3">
    <source>
        <dbReference type="Proteomes" id="UP001595846"/>
    </source>
</evidence>
<sequence>MGRRDDLDRLYDLLDRLDERVGGAKTLDDCTGYMDWPDRGLYVFFARDETRDGADQPRITRVGTHAVSAGSGTSLWNRLRTHRGANSGTYGGGGNHRGSVFRKRVGEALLSKNDLGSEYPEWGVGSSADKAVRLDEHDHEVRVSEYIRDLPFLWIDVDDEPGPDSERAYLESNLIALVSNYEAEPIDQRASDWLGSHCPSEPIRNSGLWNVNHVDEAYDPHFLTLLETRIDETEPVD</sequence>
<protein>
    <recommendedName>
        <fullName evidence="1">GIY-YIG domain-containing protein</fullName>
    </recommendedName>
</protein>
<gene>
    <name evidence="2" type="ORF">ACFOUR_17815</name>
</gene>
<keyword evidence="3" id="KW-1185">Reference proteome</keyword>
<evidence type="ECO:0000313" key="2">
    <source>
        <dbReference type="EMBL" id="MFC3960215.1"/>
    </source>
</evidence>
<accession>A0ABD5NU28</accession>
<organism evidence="2 3">
    <name type="scientific">Halovivax cerinus</name>
    <dbReference type="NCBI Taxonomy" id="1487865"/>
    <lineage>
        <taxon>Archaea</taxon>
        <taxon>Methanobacteriati</taxon>
        <taxon>Methanobacteriota</taxon>
        <taxon>Stenosarchaea group</taxon>
        <taxon>Halobacteria</taxon>
        <taxon>Halobacteriales</taxon>
        <taxon>Natrialbaceae</taxon>
        <taxon>Halovivax</taxon>
    </lineage>
</organism>
<dbReference type="InterPro" id="IPR058782">
    <property type="entry name" value="GIY_YIG_3"/>
</dbReference>
<name>A0ABD5NU28_9EURY</name>
<comment type="caution">
    <text evidence="2">The sequence shown here is derived from an EMBL/GenBank/DDBJ whole genome shotgun (WGS) entry which is preliminary data.</text>
</comment>
<feature type="domain" description="GIY-YIG" evidence="1">
    <location>
        <begin position="1"/>
        <end position="234"/>
    </location>
</feature>
<evidence type="ECO:0000259" key="1">
    <source>
        <dbReference type="Pfam" id="PF26468"/>
    </source>
</evidence>
<dbReference type="AlphaFoldDB" id="A0ABD5NU28"/>
<dbReference type="EMBL" id="JBHSAQ010000016">
    <property type="protein sequence ID" value="MFC3960215.1"/>
    <property type="molecule type" value="Genomic_DNA"/>
</dbReference>
<dbReference type="Pfam" id="PF26468">
    <property type="entry name" value="GIY_YIG_3"/>
    <property type="match status" value="1"/>
</dbReference>